<name>A0A9E7MCD1_9EURY</name>
<evidence type="ECO:0000256" key="2">
    <source>
        <dbReference type="ARBA" id="ARBA00011900"/>
    </source>
</evidence>
<evidence type="ECO:0000313" key="7">
    <source>
        <dbReference type="EMBL" id="USH00815.1"/>
    </source>
</evidence>
<dbReference type="PANTHER" id="PTHR30481">
    <property type="entry name" value="DNA ADENINE METHYLASE"/>
    <property type="match status" value="1"/>
</dbReference>
<dbReference type="PRINTS" id="PR00505">
    <property type="entry name" value="D12N6MTFRASE"/>
</dbReference>
<dbReference type="GO" id="GO:0009307">
    <property type="term" value="P:DNA restriction-modification system"/>
    <property type="evidence" value="ECO:0007669"/>
    <property type="project" value="InterPro"/>
</dbReference>
<gene>
    <name evidence="7" type="ORF">K1720_00705</name>
</gene>
<comment type="similarity">
    <text evidence="1">Belongs to the N(4)/N(6)-methyltransferase family.</text>
</comment>
<dbReference type="InterPro" id="IPR012263">
    <property type="entry name" value="M_m6A_EcoRV"/>
</dbReference>
<dbReference type="GO" id="GO:0032259">
    <property type="term" value="P:methylation"/>
    <property type="evidence" value="ECO:0007669"/>
    <property type="project" value="UniProtKB-KW"/>
</dbReference>
<dbReference type="InterPro" id="IPR002052">
    <property type="entry name" value="DNA_methylase_N6_adenine_CS"/>
</dbReference>
<organism evidence="7 8">
    <name type="scientific">Thermococcus argininiproducens</name>
    <dbReference type="NCBI Taxonomy" id="2866384"/>
    <lineage>
        <taxon>Archaea</taxon>
        <taxon>Methanobacteriati</taxon>
        <taxon>Methanobacteriota</taxon>
        <taxon>Thermococci</taxon>
        <taxon>Thermococcales</taxon>
        <taxon>Thermococcaceae</taxon>
        <taxon>Thermococcus</taxon>
    </lineage>
</organism>
<keyword evidence="5" id="KW-0949">S-adenosyl-L-methionine</keyword>
<reference evidence="7 8" key="1">
    <citation type="submission" date="2021-08" db="EMBL/GenBank/DDBJ databases">
        <title>Thermococcus onnuriiensis IOH2.</title>
        <authorList>
            <person name="Park Y.-J."/>
        </authorList>
    </citation>
    <scope>NUCLEOTIDE SEQUENCE [LARGE SCALE GENOMIC DNA]</scope>
    <source>
        <strain evidence="7 8">IOH2</strain>
    </source>
</reference>
<accession>A0A9E7MCD1</accession>
<protein>
    <recommendedName>
        <fullName evidence="2">site-specific DNA-methyltransferase (adenine-specific)</fullName>
        <ecNumber evidence="2">2.1.1.72</ecNumber>
    </recommendedName>
</protein>
<dbReference type="Gene3D" id="3.40.50.150">
    <property type="entry name" value="Vaccinia Virus protein VP39"/>
    <property type="match status" value="1"/>
</dbReference>
<proteinExistence type="inferred from homology"/>
<dbReference type="GO" id="GO:1904047">
    <property type="term" value="F:S-adenosyl-L-methionine binding"/>
    <property type="evidence" value="ECO:0007669"/>
    <property type="project" value="TreeGrafter"/>
</dbReference>
<dbReference type="REBASE" id="637816">
    <property type="entry name" value="M2.TspIOH2ORF685P"/>
</dbReference>
<dbReference type="InterPro" id="IPR023095">
    <property type="entry name" value="Ade_MeTrfase_dom_2"/>
</dbReference>
<dbReference type="NCBIfam" id="TIGR00571">
    <property type="entry name" value="dam"/>
    <property type="match status" value="1"/>
</dbReference>
<evidence type="ECO:0000256" key="5">
    <source>
        <dbReference type="ARBA" id="ARBA00022691"/>
    </source>
</evidence>
<evidence type="ECO:0000256" key="3">
    <source>
        <dbReference type="ARBA" id="ARBA00022603"/>
    </source>
</evidence>
<dbReference type="AlphaFoldDB" id="A0A9E7MCD1"/>
<evidence type="ECO:0000256" key="4">
    <source>
        <dbReference type="ARBA" id="ARBA00022679"/>
    </source>
</evidence>
<comment type="catalytic activity">
    <reaction evidence="6">
        <text>a 2'-deoxyadenosine in DNA + S-adenosyl-L-methionine = an N(6)-methyl-2'-deoxyadenosine in DNA + S-adenosyl-L-homocysteine + H(+)</text>
        <dbReference type="Rhea" id="RHEA:15197"/>
        <dbReference type="Rhea" id="RHEA-COMP:12418"/>
        <dbReference type="Rhea" id="RHEA-COMP:12419"/>
        <dbReference type="ChEBI" id="CHEBI:15378"/>
        <dbReference type="ChEBI" id="CHEBI:57856"/>
        <dbReference type="ChEBI" id="CHEBI:59789"/>
        <dbReference type="ChEBI" id="CHEBI:90615"/>
        <dbReference type="ChEBI" id="CHEBI:90616"/>
        <dbReference type="EC" id="2.1.1.72"/>
    </reaction>
</comment>
<evidence type="ECO:0000313" key="8">
    <source>
        <dbReference type="Proteomes" id="UP001056425"/>
    </source>
</evidence>
<keyword evidence="3 7" id="KW-0489">Methyltransferase</keyword>
<dbReference type="GO" id="GO:0009007">
    <property type="term" value="F:site-specific DNA-methyltransferase (adenine-specific) activity"/>
    <property type="evidence" value="ECO:0007669"/>
    <property type="project" value="UniProtKB-EC"/>
</dbReference>
<dbReference type="Pfam" id="PF02086">
    <property type="entry name" value="MethyltransfD12"/>
    <property type="match status" value="1"/>
</dbReference>
<dbReference type="SUPFAM" id="SSF53335">
    <property type="entry name" value="S-adenosyl-L-methionine-dependent methyltransferases"/>
    <property type="match status" value="1"/>
</dbReference>
<dbReference type="PROSITE" id="PS00092">
    <property type="entry name" value="N6_MTASE"/>
    <property type="match status" value="1"/>
</dbReference>
<dbReference type="GO" id="GO:0006298">
    <property type="term" value="P:mismatch repair"/>
    <property type="evidence" value="ECO:0007669"/>
    <property type="project" value="TreeGrafter"/>
</dbReference>
<evidence type="ECO:0000256" key="1">
    <source>
        <dbReference type="ARBA" id="ARBA00006594"/>
    </source>
</evidence>
<sequence>MAEPVLKWAGGKRQILPQIVALMPKDFKERTFHEPFFGGGAVTFWLEPKRGTINDINLKLINFYLVVRDYVEELIQDAKQHKNEKEYYYKAREEFNKIIREGFRPPHIRLASLLLYLNKTGYNGLYRENRKGEFNVPFGRYKNPTIVDEERLRKVSEVLKRLEIYNEDFTYILTVARPGDLVYFDPPYHPISKTANFTSYSKDDFTQKDQERLRDVCIELHEMGVYFILSNSHAQPVRELYEGIKEFEVITVYANRAINSKADKRGKIAEILVTNVPKELRVGISKAIELTKNGNGTKMMSMTKREIKKQITIAEFLVKV</sequence>
<dbReference type="GO" id="GO:0043565">
    <property type="term" value="F:sequence-specific DNA binding"/>
    <property type="evidence" value="ECO:0007669"/>
    <property type="project" value="TreeGrafter"/>
</dbReference>
<dbReference type="InterPro" id="IPR012327">
    <property type="entry name" value="MeTrfase_D12"/>
</dbReference>
<dbReference type="Gene3D" id="1.10.1020.10">
    <property type="entry name" value="Adenine-specific Methyltransferase, Domain 2"/>
    <property type="match status" value="1"/>
</dbReference>
<keyword evidence="8" id="KW-1185">Reference proteome</keyword>
<dbReference type="InterPro" id="IPR029063">
    <property type="entry name" value="SAM-dependent_MTases_sf"/>
</dbReference>
<dbReference type="KEGG" id="thei:K1720_00705"/>
<dbReference type="PIRSF" id="PIRSF000398">
    <property type="entry name" value="M_m6A_EcoRV"/>
    <property type="match status" value="1"/>
</dbReference>
<evidence type="ECO:0000256" key="6">
    <source>
        <dbReference type="ARBA" id="ARBA00047942"/>
    </source>
</evidence>
<keyword evidence="4" id="KW-0808">Transferase</keyword>
<dbReference type="EMBL" id="CP080572">
    <property type="protein sequence ID" value="USH00815.1"/>
    <property type="molecule type" value="Genomic_DNA"/>
</dbReference>
<dbReference type="Proteomes" id="UP001056425">
    <property type="component" value="Chromosome"/>
</dbReference>
<dbReference type="PANTHER" id="PTHR30481:SF3">
    <property type="entry name" value="DNA ADENINE METHYLASE"/>
    <property type="match status" value="1"/>
</dbReference>
<dbReference type="EC" id="2.1.1.72" evidence="2"/>